<reference evidence="2 3" key="1">
    <citation type="submission" date="2016-11" db="EMBL/GenBank/DDBJ databases">
        <authorList>
            <person name="Varghese N."/>
            <person name="Submissions S."/>
        </authorList>
    </citation>
    <scope>NUCLEOTIDE SEQUENCE [LARGE SCALE GENOMIC DNA]</scope>
    <source>
        <strain evidence="2 3">DSM 1</strain>
    </source>
</reference>
<dbReference type="AlphaFoldDB" id="A0A0B5X394"/>
<accession>A0A0B5X394</accession>
<dbReference type="KEGG" id="bcoa:BF29_2521"/>
<gene>
    <name evidence="2" type="ORF">SAMN02745208_03043</name>
</gene>
<protein>
    <submittedName>
        <fullName evidence="2">CRISPR-associated endoribonuclease Cas6</fullName>
    </submittedName>
</protein>
<feature type="domain" description="CRISPR-associated protein Cas6 C-terminal" evidence="1">
    <location>
        <begin position="97"/>
        <end position="208"/>
    </location>
</feature>
<evidence type="ECO:0000259" key="1">
    <source>
        <dbReference type="Pfam" id="PF10040"/>
    </source>
</evidence>
<dbReference type="RefSeq" id="WP_029142862.1">
    <property type="nucleotide sequence ID" value="NZ_ALAS01000151.1"/>
</dbReference>
<sequence>MLKIKLPIQFDDGKAMYDAVLAIIHKHSPVLSKMVHDNHEYNPFSIELPDIVNVIGLEIEPFFKNLNGIEILRDVSYKDLLNKKYDNVTILVQFNNTTFSRKGYDTPIPDPNHILQSLKDRWNQLFPDKIDIKIPFHGENTREYTVIKFLNIHSATQKIADYRPYTVFYGKVGFKFYGDEAYVQKANILFRFAEFAGVGLKRQMGMGVTKILAKGDAKTNDDRSRERNVHAACDAAGI</sequence>
<comment type="caution">
    <text evidence="2">The sequence shown here is derived from an EMBL/GenBank/DDBJ whole genome shotgun (WGS) entry which is preliminary data.</text>
</comment>
<proteinExistence type="predicted"/>
<dbReference type="GeneID" id="29813955"/>
<dbReference type="Proteomes" id="UP000184029">
    <property type="component" value="Unassembled WGS sequence"/>
</dbReference>
<dbReference type="CDD" id="cd21141">
    <property type="entry name" value="Cas6_III-like"/>
    <property type="match status" value="1"/>
</dbReference>
<dbReference type="Pfam" id="PF10040">
    <property type="entry name" value="CRISPR_Cas6"/>
    <property type="match status" value="1"/>
</dbReference>
<evidence type="ECO:0000313" key="3">
    <source>
        <dbReference type="Proteomes" id="UP000184029"/>
    </source>
</evidence>
<dbReference type="Gene3D" id="3.30.70.1900">
    <property type="match status" value="1"/>
</dbReference>
<dbReference type="HOGENOM" id="CLU_1164025_0_0_9"/>
<dbReference type="InterPro" id="IPR019267">
    <property type="entry name" value="CRISPR-assoc_Cas6_C"/>
</dbReference>
<dbReference type="EMBL" id="FQUB01000113">
    <property type="protein sequence ID" value="SHG00075.1"/>
    <property type="molecule type" value="Genomic_DNA"/>
</dbReference>
<organism evidence="2 3">
    <name type="scientific">Heyndrickxia coagulans DSM 1 = ATCC 7050</name>
    <dbReference type="NCBI Taxonomy" id="1121088"/>
    <lineage>
        <taxon>Bacteria</taxon>
        <taxon>Bacillati</taxon>
        <taxon>Bacillota</taxon>
        <taxon>Bacilli</taxon>
        <taxon>Bacillales</taxon>
        <taxon>Bacillaceae</taxon>
        <taxon>Heyndrickxia</taxon>
    </lineage>
</organism>
<dbReference type="KEGG" id="bcoa:BF29_2598"/>
<name>A0A0B5X394_HEYCO</name>
<evidence type="ECO:0000313" key="2">
    <source>
        <dbReference type="EMBL" id="SHG00075.1"/>
    </source>
</evidence>